<dbReference type="AlphaFoldDB" id="A0A916XSH1"/>
<feature type="signal peptide" evidence="1">
    <location>
        <begin position="1"/>
        <end position="17"/>
    </location>
</feature>
<dbReference type="EMBL" id="BMJJ01000001">
    <property type="protein sequence ID" value="GGD03667.1"/>
    <property type="molecule type" value="Genomic_DNA"/>
</dbReference>
<evidence type="ECO:0000256" key="1">
    <source>
        <dbReference type="SAM" id="SignalP"/>
    </source>
</evidence>
<organism evidence="2 3">
    <name type="scientific">Aureimonas glaciei</name>
    <dbReference type="NCBI Taxonomy" id="1776957"/>
    <lineage>
        <taxon>Bacteria</taxon>
        <taxon>Pseudomonadati</taxon>
        <taxon>Pseudomonadota</taxon>
        <taxon>Alphaproteobacteria</taxon>
        <taxon>Hyphomicrobiales</taxon>
        <taxon>Aurantimonadaceae</taxon>
        <taxon>Aureimonas</taxon>
    </lineage>
</organism>
<name>A0A916XSH1_9HYPH</name>
<reference evidence="2" key="2">
    <citation type="submission" date="2020-09" db="EMBL/GenBank/DDBJ databases">
        <authorList>
            <person name="Sun Q."/>
            <person name="Zhou Y."/>
        </authorList>
    </citation>
    <scope>NUCLEOTIDE SEQUENCE</scope>
    <source>
        <strain evidence="2">CGMCC 1.15493</strain>
    </source>
</reference>
<reference evidence="2" key="1">
    <citation type="journal article" date="2014" name="Int. J. Syst. Evol. Microbiol.">
        <title>Complete genome sequence of Corynebacterium casei LMG S-19264T (=DSM 44701T), isolated from a smear-ripened cheese.</title>
        <authorList>
            <consortium name="US DOE Joint Genome Institute (JGI-PGF)"/>
            <person name="Walter F."/>
            <person name="Albersmeier A."/>
            <person name="Kalinowski J."/>
            <person name="Ruckert C."/>
        </authorList>
    </citation>
    <scope>NUCLEOTIDE SEQUENCE</scope>
    <source>
        <strain evidence="2">CGMCC 1.15493</strain>
    </source>
</reference>
<evidence type="ECO:0000313" key="3">
    <source>
        <dbReference type="Proteomes" id="UP000613160"/>
    </source>
</evidence>
<protein>
    <submittedName>
        <fullName evidence="2">Uncharacterized protein</fullName>
    </submittedName>
</protein>
<keyword evidence="1" id="KW-0732">Signal</keyword>
<proteinExistence type="predicted"/>
<accession>A0A916XSH1</accession>
<keyword evidence="3" id="KW-1185">Reference proteome</keyword>
<comment type="caution">
    <text evidence="2">The sequence shown here is derived from an EMBL/GenBank/DDBJ whole genome shotgun (WGS) entry which is preliminary data.</text>
</comment>
<sequence>MLALLLAGALIQPAVGAAAGWTGETGPARGAGYFLGDRTPALLLRCAGGGRLAVVVAGGSGLPRDGDYTVVIAVDDTAFVGVARPGSADGGDAALVRTAAFETFAPLIAALKSGAVAEVSTPRGRYRLPLRGSGKALAALDGGCGA</sequence>
<evidence type="ECO:0000313" key="2">
    <source>
        <dbReference type="EMBL" id="GGD03667.1"/>
    </source>
</evidence>
<gene>
    <name evidence="2" type="ORF">GCM10011335_03090</name>
</gene>
<dbReference type="Proteomes" id="UP000613160">
    <property type="component" value="Unassembled WGS sequence"/>
</dbReference>
<feature type="chain" id="PRO_5037296096" evidence="1">
    <location>
        <begin position="18"/>
        <end position="146"/>
    </location>
</feature>